<keyword evidence="1" id="KW-0805">Transcription regulation</keyword>
<dbReference type="InterPro" id="IPR023772">
    <property type="entry name" value="DNA-bd_HTH_TetR-type_CS"/>
</dbReference>
<name>A0ABU2Y4U9_9FLAO</name>
<evidence type="ECO:0000256" key="3">
    <source>
        <dbReference type="ARBA" id="ARBA00023163"/>
    </source>
</evidence>
<dbReference type="PANTHER" id="PTHR47506">
    <property type="entry name" value="TRANSCRIPTIONAL REGULATORY PROTEIN"/>
    <property type="match status" value="1"/>
</dbReference>
<evidence type="ECO:0000313" key="6">
    <source>
        <dbReference type="EMBL" id="MDT0553222.1"/>
    </source>
</evidence>
<evidence type="ECO:0000256" key="1">
    <source>
        <dbReference type="ARBA" id="ARBA00023015"/>
    </source>
</evidence>
<keyword evidence="2 4" id="KW-0238">DNA-binding</keyword>
<protein>
    <submittedName>
        <fullName evidence="6">TetR/AcrR family transcriptional regulator</fullName>
    </submittedName>
</protein>
<dbReference type="PROSITE" id="PS01081">
    <property type="entry name" value="HTH_TETR_1"/>
    <property type="match status" value="1"/>
</dbReference>
<organism evidence="6 7">
    <name type="scientific">Urechidicola vernalis</name>
    <dbReference type="NCBI Taxonomy" id="3075600"/>
    <lineage>
        <taxon>Bacteria</taxon>
        <taxon>Pseudomonadati</taxon>
        <taxon>Bacteroidota</taxon>
        <taxon>Flavobacteriia</taxon>
        <taxon>Flavobacteriales</taxon>
        <taxon>Flavobacteriaceae</taxon>
        <taxon>Urechidicola</taxon>
    </lineage>
</organism>
<dbReference type="InterPro" id="IPR001647">
    <property type="entry name" value="HTH_TetR"/>
</dbReference>
<dbReference type="RefSeq" id="WP_311593213.1">
    <property type="nucleotide sequence ID" value="NZ_JAVRHV010000003.1"/>
</dbReference>
<accession>A0ABU2Y4U9</accession>
<comment type="caution">
    <text evidence="6">The sequence shown here is derived from an EMBL/GenBank/DDBJ whole genome shotgun (WGS) entry which is preliminary data.</text>
</comment>
<dbReference type="PANTHER" id="PTHR47506:SF1">
    <property type="entry name" value="HTH-TYPE TRANSCRIPTIONAL REGULATOR YJDC"/>
    <property type="match status" value="1"/>
</dbReference>
<dbReference type="PRINTS" id="PR00455">
    <property type="entry name" value="HTHTETR"/>
</dbReference>
<dbReference type="Pfam" id="PF00440">
    <property type="entry name" value="TetR_N"/>
    <property type="match status" value="1"/>
</dbReference>
<dbReference type="EMBL" id="JAVRHV010000003">
    <property type="protein sequence ID" value="MDT0553222.1"/>
    <property type="molecule type" value="Genomic_DNA"/>
</dbReference>
<dbReference type="Proteomes" id="UP001252186">
    <property type="component" value="Unassembled WGS sequence"/>
</dbReference>
<reference evidence="6 7" key="1">
    <citation type="submission" date="2023-09" db="EMBL/GenBank/DDBJ databases">
        <authorList>
            <person name="Rey-Velasco X."/>
        </authorList>
    </citation>
    <scope>NUCLEOTIDE SEQUENCE [LARGE SCALE GENOMIC DNA]</scope>
    <source>
        <strain evidence="6 7">P050</strain>
    </source>
</reference>
<dbReference type="PROSITE" id="PS50977">
    <property type="entry name" value="HTH_TETR_2"/>
    <property type="match status" value="1"/>
</dbReference>
<dbReference type="InterPro" id="IPR009057">
    <property type="entry name" value="Homeodomain-like_sf"/>
</dbReference>
<sequence>MGLKKSFDSKDNIIRVAFSLFLKKGFKEVTITNIMEVTKLSKGAIYHHFKSKEEIYAATLETYYFELLQPDGVDFNSGSFKKDIESLYNYVAELFHNIENISKNDSDYPIRNYFSFQLESEKNTAIRGQTTQAVAEFRKTVEDIVINGFSNHQIKPELDVKTITLQIIGMVEGVAVHHSTLKDNVKEILLKKYQLVFDSFLSFICNE</sequence>
<dbReference type="Gene3D" id="1.10.357.10">
    <property type="entry name" value="Tetracycline Repressor, domain 2"/>
    <property type="match status" value="1"/>
</dbReference>
<evidence type="ECO:0000259" key="5">
    <source>
        <dbReference type="PROSITE" id="PS50977"/>
    </source>
</evidence>
<evidence type="ECO:0000256" key="2">
    <source>
        <dbReference type="ARBA" id="ARBA00023125"/>
    </source>
</evidence>
<feature type="DNA-binding region" description="H-T-H motif" evidence="4">
    <location>
        <begin position="30"/>
        <end position="49"/>
    </location>
</feature>
<dbReference type="InterPro" id="IPR036271">
    <property type="entry name" value="Tet_transcr_reg_TetR-rel_C_sf"/>
</dbReference>
<dbReference type="SUPFAM" id="SSF46689">
    <property type="entry name" value="Homeodomain-like"/>
    <property type="match status" value="1"/>
</dbReference>
<gene>
    <name evidence="6" type="ORF">RM519_08200</name>
</gene>
<evidence type="ECO:0000313" key="7">
    <source>
        <dbReference type="Proteomes" id="UP001252186"/>
    </source>
</evidence>
<feature type="domain" description="HTH tetR-type" evidence="5">
    <location>
        <begin position="7"/>
        <end position="67"/>
    </location>
</feature>
<evidence type="ECO:0000256" key="4">
    <source>
        <dbReference type="PROSITE-ProRule" id="PRU00335"/>
    </source>
</evidence>
<dbReference type="SUPFAM" id="SSF48498">
    <property type="entry name" value="Tetracyclin repressor-like, C-terminal domain"/>
    <property type="match status" value="1"/>
</dbReference>
<proteinExistence type="predicted"/>
<keyword evidence="7" id="KW-1185">Reference proteome</keyword>
<keyword evidence="3" id="KW-0804">Transcription</keyword>